<comment type="subcellular location">
    <subcellularLocation>
        <location evidence="1 6">Endoplasmic reticulum membrane</location>
        <topology evidence="1 6">Multi-pass membrane protein</topology>
    </subcellularLocation>
</comment>
<evidence type="ECO:0000256" key="5">
    <source>
        <dbReference type="ARBA" id="ARBA00023136"/>
    </source>
</evidence>
<keyword evidence="5 6" id="KW-0472">Membrane</keyword>
<protein>
    <recommendedName>
        <fullName evidence="6">Reticulon-like protein</fullName>
    </recommendedName>
</protein>
<evidence type="ECO:0000256" key="6">
    <source>
        <dbReference type="RuleBase" id="RU363132"/>
    </source>
</evidence>
<evidence type="ECO:0000256" key="3">
    <source>
        <dbReference type="ARBA" id="ARBA00022824"/>
    </source>
</evidence>
<dbReference type="InterPro" id="IPR045064">
    <property type="entry name" value="Reticulon-like"/>
</dbReference>
<dbReference type="GO" id="GO:0009617">
    <property type="term" value="P:response to bacterium"/>
    <property type="evidence" value="ECO:0007669"/>
    <property type="project" value="InterPro"/>
</dbReference>
<dbReference type="eggNOG" id="KOG1792">
    <property type="taxonomic scope" value="Eukaryota"/>
</dbReference>
<evidence type="ECO:0000256" key="1">
    <source>
        <dbReference type="ARBA" id="ARBA00004477"/>
    </source>
</evidence>
<dbReference type="AlphaFoldDB" id="V7BMM1"/>
<dbReference type="PROSITE" id="PS50845">
    <property type="entry name" value="RETICULON"/>
    <property type="match status" value="1"/>
</dbReference>
<evidence type="ECO:0000259" key="7">
    <source>
        <dbReference type="PROSITE" id="PS50845"/>
    </source>
</evidence>
<dbReference type="PANTHER" id="PTHR10994:SF62">
    <property type="entry name" value="RETICULON-LIKE PROTEIN B8"/>
    <property type="match status" value="1"/>
</dbReference>
<reference evidence="8" key="1">
    <citation type="submission" date="2013-04" db="EMBL/GenBank/DDBJ databases">
        <authorList>
            <person name="Schmutz J."/>
            <person name="McClean P."/>
            <person name="Shu S."/>
            <person name="Cregan P."/>
            <person name="Rokhsar D."/>
            <person name="Jackson S."/>
        </authorList>
    </citation>
    <scope>NUCLEOTIDE SEQUENCE</scope>
</reference>
<dbReference type="OMA" id="WCNFISV"/>
<dbReference type="Pfam" id="PF02453">
    <property type="entry name" value="Reticulon"/>
    <property type="match status" value="1"/>
</dbReference>
<dbReference type="InterPro" id="IPR003388">
    <property type="entry name" value="Reticulon"/>
</dbReference>
<organism evidence="8 9">
    <name type="scientific">Phaseolus vulgaris</name>
    <name type="common">Kidney bean</name>
    <name type="synonym">French bean</name>
    <dbReference type="NCBI Taxonomy" id="3885"/>
    <lineage>
        <taxon>Eukaryota</taxon>
        <taxon>Viridiplantae</taxon>
        <taxon>Streptophyta</taxon>
        <taxon>Embryophyta</taxon>
        <taxon>Tracheophyta</taxon>
        <taxon>Spermatophyta</taxon>
        <taxon>Magnoliopsida</taxon>
        <taxon>eudicotyledons</taxon>
        <taxon>Gunneridae</taxon>
        <taxon>Pentapetalae</taxon>
        <taxon>rosids</taxon>
        <taxon>fabids</taxon>
        <taxon>Fabales</taxon>
        <taxon>Fabaceae</taxon>
        <taxon>Papilionoideae</taxon>
        <taxon>50 kb inversion clade</taxon>
        <taxon>NPAAA clade</taxon>
        <taxon>indigoferoid/millettioid clade</taxon>
        <taxon>Phaseoleae</taxon>
        <taxon>Phaseolus</taxon>
    </lineage>
</organism>
<evidence type="ECO:0000256" key="4">
    <source>
        <dbReference type="ARBA" id="ARBA00022989"/>
    </source>
</evidence>
<keyword evidence="3 6" id="KW-0256">Endoplasmic reticulum</keyword>
<feature type="transmembrane region" description="Helical" evidence="6">
    <location>
        <begin position="91"/>
        <end position="110"/>
    </location>
</feature>
<dbReference type="Proteomes" id="UP000000226">
    <property type="component" value="Chromosome 6"/>
</dbReference>
<dbReference type="Gramene" id="ESW18283">
    <property type="protein sequence ID" value="ESW18283"/>
    <property type="gene ID" value="PHAVU_006G028000g"/>
</dbReference>
<evidence type="ECO:0000256" key="2">
    <source>
        <dbReference type="ARBA" id="ARBA00022692"/>
    </source>
</evidence>
<dbReference type="EMBL" id="CM002293">
    <property type="protein sequence ID" value="ESW18283.1"/>
    <property type="molecule type" value="Genomic_DNA"/>
</dbReference>
<dbReference type="EMBL" id="CM002293">
    <property type="protein sequence ID" value="ESW18284.1"/>
    <property type="molecule type" value="Genomic_DNA"/>
</dbReference>
<name>V7BMM1_PHAVU</name>
<proteinExistence type="predicted"/>
<dbReference type="Gramene" id="ESW18284">
    <property type="protein sequence ID" value="ESW18284"/>
    <property type="gene ID" value="PHAVU_006G028000g"/>
</dbReference>
<reference evidence="9" key="2">
    <citation type="journal article" date="2014" name="Nat. Genet.">
        <title>A reference genome for common bean and genome-wide analysis of dual domestications.</title>
        <authorList>
            <person name="Schmutz J."/>
            <person name="McClean P.E."/>
            <person name="Mamidi S."/>
            <person name="Wu G.A."/>
            <person name="Cannon S.B."/>
            <person name="Grimwood J."/>
            <person name="Jenkins J."/>
            <person name="Shu S."/>
            <person name="Song Q."/>
            <person name="Chavarro C."/>
            <person name="Torres-Torres M."/>
            <person name="Geffroy V."/>
            <person name="Moghaddam S.M."/>
            <person name="Gao D."/>
            <person name="Abernathy B."/>
            <person name="Barry K."/>
            <person name="Blair M."/>
            <person name="Brick M.A."/>
            <person name="Chovatia M."/>
            <person name="Gepts P."/>
            <person name="Goodstein D.M."/>
            <person name="Gonzales M."/>
            <person name="Hellsten U."/>
            <person name="Hyten D.L."/>
            <person name="Jia G."/>
            <person name="Kelly J.D."/>
            <person name="Kudrna D."/>
            <person name="Lee R."/>
            <person name="Richard M.M."/>
            <person name="Miklas P.N."/>
            <person name="Osorno J.M."/>
            <person name="Rodrigues J."/>
            <person name="Thareau V."/>
            <person name="Urrea C.A."/>
            <person name="Wang M."/>
            <person name="Yu Y."/>
            <person name="Zhang M."/>
            <person name="Wing R.A."/>
            <person name="Cregan P.B."/>
            <person name="Rokhsar D.S."/>
            <person name="Jackson S.A."/>
        </authorList>
    </citation>
    <scope>NUCLEOTIDE SEQUENCE [LARGE SCALE GENOMIC DNA]</scope>
    <source>
        <strain evidence="9">cv. G19833</strain>
    </source>
</reference>
<evidence type="ECO:0000313" key="9">
    <source>
        <dbReference type="Proteomes" id="UP000000226"/>
    </source>
</evidence>
<accession>V7BMM1</accession>
<feature type="domain" description="Reticulon" evidence="7">
    <location>
        <begin position="59"/>
        <end position="243"/>
    </location>
</feature>
<keyword evidence="2 6" id="KW-0812">Transmembrane</keyword>
<dbReference type="OrthoDB" id="567788at2759"/>
<dbReference type="GO" id="GO:0005789">
    <property type="term" value="C:endoplasmic reticulum membrane"/>
    <property type="evidence" value="ECO:0007669"/>
    <property type="project" value="UniProtKB-SubCell"/>
</dbReference>
<feature type="transmembrane region" description="Helical" evidence="6">
    <location>
        <begin position="164"/>
        <end position="191"/>
    </location>
</feature>
<keyword evidence="4 6" id="KW-1133">Transmembrane helix</keyword>
<keyword evidence="9" id="KW-1185">Reference proteome</keyword>
<evidence type="ECO:0000313" key="8">
    <source>
        <dbReference type="EMBL" id="ESW18283.1"/>
    </source>
</evidence>
<sequence length="243" mass="27019">MSEKITAENLIESLVDTFVEKKKSVSFFQGEKSDSVSSQINRLFGREKPVHHILGGGKSADVLLWRNKKISASVLTSATVVWVLFEWLNYHFLTLLCFALVVVMLAQFVFSNASGFFNRAPSDVPRLVVPEELFVNIATAVGGEVNRGLRFLQDVACGANLKQFLIVVGALFAGAVIGGWCNFISVIYIGFVAAHTLPIFYEKYEDEVDNFANKVFGQMQHHYRNLDASVLSKIPKGKGKKHE</sequence>
<dbReference type="PANTHER" id="PTHR10994">
    <property type="entry name" value="RETICULON"/>
    <property type="match status" value="1"/>
</dbReference>
<gene>
    <name evidence="8" type="ORF">PHAVU_006G028000g</name>
</gene>